<gene>
    <name evidence="1" type="ORF">GPA22_18545</name>
</gene>
<reference evidence="1 2" key="1">
    <citation type="submission" date="2019-12" db="EMBL/GenBank/DDBJ databases">
        <title>Comparative genomics gives insights into the taxonomy of the Azoarcus-Aromatoleum group and reveals separate origins of nif in the plant-associated Azoarcus and non-plant-associated Aromatoleum sub-groups.</title>
        <authorList>
            <person name="Lafos M."/>
            <person name="Maluk M."/>
            <person name="Batista M."/>
            <person name="Junghare M."/>
            <person name="Carmona M."/>
            <person name="Faoro H."/>
            <person name="Cruz L.M."/>
            <person name="Battistoni F."/>
            <person name="De Souza E."/>
            <person name="Pedrosa F."/>
            <person name="Chen W.-M."/>
            <person name="Poole P.S."/>
            <person name="Dixon R.A."/>
            <person name="James E.K."/>
        </authorList>
    </citation>
    <scope>NUCLEOTIDE SEQUENCE [LARGE SCALE GENOMIC DNA]</scope>
    <source>
        <strain evidence="1 2">Td21</strain>
    </source>
</reference>
<name>A0ABX1Q484_9RHOO</name>
<comment type="caution">
    <text evidence="1">The sequence shown here is derived from an EMBL/GenBank/DDBJ whole genome shotgun (WGS) entry which is preliminary data.</text>
</comment>
<protein>
    <submittedName>
        <fullName evidence="1">Uncharacterized protein</fullName>
    </submittedName>
</protein>
<proteinExistence type="predicted"/>
<sequence>MMIALVSTQQRSALAVARLARTSLAGLALAGAAIAPVVAMEVTSNISVPGTLQLSVTGDCSNTGPVITLGPTITLHDVPVTVVFDGGGDHDATVHNQVDLHLTLADGPIVLPKQGAAPNGVTGNPRVSVYVNGNLIMGPVRCNKL</sequence>
<evidence type="ECO:0000313" key="1">
    <source>
        <dbReference type="EMBL" id="NMG45720.1"/>
    </source>
</evidence>
<accession>A0ABX1Q484</accession>
<evidence type="ECO:0000313" key="2">
    <source>
        <dbReference type="Proteomes" id="UP000623795"/>
    </source>
</evidence>
<dbReference type="Proteomes" id="UP000623795">
    <property type="component" value="Unassembled WGS sequence"/>
</dbReference>
<organism evidence="1 2">
    <name type="scientific">Aromatoleum toluvorans</name>
    <dbReference type="NCBI Taxonomy" id="92002"/>
    <lineage>
        <taxon>Bacteria</taxon>
        <taxon>Pseudomonadati</taxon>
        <taxon>Pseudomonadota</taxon>
        <taxon>Betaproteobacteria</taxon>
        <taxon>Rhodocyclales</taxon>
        <taxon>Rhodocyclaceae</taxon>
        <taxon>Aromatoleum</taxon>
    </lineage>
</organism>
<dbReference type="RefSeq" id="WP_169257553.1">
    <property type="nucleotide sequence ID" value="NZ_WTVN01000035.1"/>
</dbReference>
<dbReference type="EMBL" id="WTVN01000035">
    <property type="protein sequence ID" value="NMG45720.1"/>
    <property type="molecule type" value="Genomic_DNA"/>
</dbReference>
<keyword evidence="2" id="KW-1185">Reference proteome</keyword>